<dbReference type="PROSITE" id="PS00062">
    <property type="entry name" value="ALDOKETO_REDUCTASE_2"/>
    <property type="match status" value="1"/>
</dbReference>
<dbReference type="PANTHER" id="PTHR43364">
    <property type="entry name" value="NADH-SPECIFIC METHYLGLYOXAL REDUCTASE-RELATED"/>
    <property type="match status" value="1"/>
</dbReference>
<dbReference type="InterPro" id="IPR020471">
    <property type="entry name" value="AKR"/>
</dbReference>
<dbReference type="PANTHER" id="PTHR43364:SF4">
    <property type="entry name" value="NAD(P)-LINKED OXIDOREDUCTASE SUPERFAMILY PROTEIN"/>
    <property type="match status" value="1"/>
</dbReference>
<dbReference type="GO" id="GO:0016491">
    <property type="term" value="F:oxidoreductase activity"/>
    <property type="evidence" value="ECO:0007669"/>
    <property type="project" value="UniProtKB-KW"/>
</dbReference>
<reference evidence="3" key="1">
    <citation type="submission" date="2021-05" db="EMBL/GenBank/DDBJ databases">
        <title>Pangenome of Leuconostoc gelidum warrants species status for Leuconostoc gelidum subsp. gasicomitatum.</title>
        <authorList>
            <person name="Johansson P."/>
            <person name="Sade E."/>
            <person name="Hultman J."/>
            <person name="Auvinen P."/>
            <person name="Bjorkroth J."/>
        </authorList>
    </citation>
    <scope>NUCLEOTIDE SEQUENCE</scope>
    <source>
        <strain evidence="3">A.21.4</strain>
    </source>
</reference>
<dbReference type="Gene3D" id="3.20.20.100">
    <property type="entry name" value="NADP-dependent oxidoreductase domain"/>
    <property type="match status" value="1"/>
</dbReference>
<dbReference type="InterPro" id="IPR050523">
    <property type="entry name" value="AKR_Detox_Biosynth"/>
</dbReference>
<sequence>MLIDQNEVKMINNQAIKLGIGTNKVGGHNLFDNLKDQDGFDVVKEALDSGITMIDTAYMYGFGRSEEIIGQVIKNYPRENFKIATKAAQDPDNNLTINNDPIFLEKSVNDALSRLQTDYIDIFYIHFPDDKTPKYKAVAALNELKKAGKIRAIGLSNFSLEQIKEANKNNQVDYVEDHYNLIQRHVEREIWPYLKENDIKFVPYFPLASGLLTGKYTIDDANKFKHLNREEFEKIIQILKGIDVIANKHSATVTQIILAWYIKNPEISAVIPGARVPSQVADNVATLKIDLSTDEYQNIDNAFKSF</sequence>
<dbReference type="RefSeq" id="WP_224144277.1">
    <property type="nucleotide sequence ID" value="NZ_CBCPIF010000001.1"/>
</dbReference>
<evidence type="ECO:0000259" key="2">
    <source>
        <dbReference type="Pfam" id="PF00248"/>
    </source>
</evidence>
<evidence type="ECO:0000256" key="1">
    <source>
        <dbReference type="ARBA" id="ARBA00023002"/>
    </source>
</evidence>
<name>A0A9Q3XUK9_9LACO</name>
<gene>
    <name evidence="3" type="ORF">KIJ12_07295</name>
</gene>
<dbReference type="GO" id="GO:0005829">
    <property type="term" value="C:cytosol"/>
    <property type="evidence" value="ECO:0007669"/>
    <property type="project" value="TreeGrafter"/>
</dbReference>
<evidence type="ECO:0000313" key="4">
    <source>
        <dbReference type="Proteomes" id="UP000752647"/>
    </source>
</evidence>
<dbReference type="Pfam" id="PF00248">
    <property type="entry name" value="Aldo_ket_red"/>
    <property type="match status" value="1"/>
</dbReference>
<evidence type="ECO:0000313" key="3">
    <source>
        <dbReference type="EMBL" id="MBZ5962941.1"/>
    </source>
</evidence>
<comment type="caution">
    <text evidence="3">The sequence shown here is derived from an EMBL/GenBank/DDBJ whole genome shotgun (WGS) entry which is preliminary data.</text>
</comment>
<protein>
    <submittedName>
        <fullName evidence="3">Aldo/keto reductase</fullName>
    </submittedName>
</protein>
<dbReference type="AlphaFoldDB" id="A0A9Q3XUK9"/>
<dbReference type="PROSITE" id="PS50890">
    <property type="entry name" value="PUA"/>
    <property type="match status" value="1"/>
</dbReference>
<dbReference type="InterPro" id="IPR023210">
    <property type="entry name" value="NADP_OxRdtase_dom"/>
</dbReference>
<dbReference type="InterPro" id="IPR036812">
    <property type="entry name" value="NAD(P)_OxRdtase_dom_sf"/>
</dbReference>
<proteinExistence type="predicted"/>
<organism evidence="3 4">
    <name type="scientific">Leuconostoc gasicomitatum</name>
    <dbReference type="NCBI Taxonomy" id="115778"/>
    <lineage>
        <taxon>Bacteria</taxon>
        <taxon>Bacillati</taxon>
        <taxon>Bacillota</taxon>
        <taxon>Bacilli</taxon>
        <taxon>Lactobacillales</taxon>
        <taxon>Lactobacillaceae</taxon>
        <taxon>Leuconostoc</taxon>
        <taxon>Leuconostoc gelidum group</taxon>
    </lineage>
</organism>
<dbReference type="EMBL" id="JAHBFI010000018">
    <property type="protein sequence ID" value="MBZ5962941.1"/>
    <property type="molecule type" value="Genomic_DNA"/>
</dbReference>
<dbReference type="PRINTS" id="PR00069">
    <property type="entry name" value="ALDKETRDTASE"/>
</dbReference>
<accession>A0A9Q3XUK9</accession>
<dbReference type="InterPro" id="IPR018170">
    <property type="entry name" value="Aldo/ket_reductase_CS"/>
</dbReference>
<keyword evidence="1" id="KW-0560">Oxidoreductase</keyword>
<dbReference type="Proteomes" id="UP000752647">
    <property type="component" value="Unassembled WGS sequence"/>
</dbReference>
<feature type="domain" description="NADP-dependent oxidoreductase" evidence="2">
    <location>
        <begin position="17"/>
        <end position="301"/>
    </location>
</feature>
<dbReference type="SUPFAM" id="SSF51430">
    <property type="entry name" value="NAD(P)-linked oxidoreductase"/>
    <property type="match status" value="1"/>
</dbReference>